<keyword evidence="2" id="KW-1185">Reference proteome</keyword>
<dbReference type="OrthoDB" id="2407108at2759"/>
<proteinExistence type="predicted"/>
<protein>
    <submittedName>
        <fullName evidence="1">10884_t:CDS:1</fullName>
    </submittedName>
</protein>
<accession>A0A9N9ER30</accession>
<dbReference type="Proteomes" id="UP000789570">
    <property type="component" value="Unassembled WGS sequence"/>
</dbReference>
<sequence>MVHILAIGVVVGNKDNNIFLPDYMCQCNEIVGIANDLTNAISEVYSKIFATKTRYSGSLIMGWNDENIVNELNKDVPFTPHSFLLEKIKVFVYGVGYSTNIDWHCAGLGYKSSLLHKFGDKQALFVSKIEETLCTVEIYQDQKLQTTYVSNNPIDVWKNLEFIKKFNGNQLFGIDNHIIKSLNKKQKKPTCSSQEWKDDSIMKSLFDFHLKRRTIVNINWHQLFIKWDEQESPLIELKNELHNIYPENHQFSIREKSAWQTFLYAAGANNVTPWPCEEQ</sequence>
<organism evidence="1 2">
    <name type="scientific">Funneliformis caledonium</name>
    <dbReference type="NCBI Taxonomy" id="1117310"/>
    <lineage>
        <taxon>Eukaryota</taxon>
        <taxon>Fungi</taxon>
        <taxon>Fungi incertae sedis</taxon>
        <taxon>Mucoromycota</taxon>
        <taxon>Glomeromycotina</taxon>
        <taxon>Glomeromycetes</taxon>
        <taxon>Glomerales</taxon>
        <taxon>Glomeraceae</taxon>
        <taxon>Funneliformis</taxon>
    </lineage>
</organism>
<gene>
    <name evidence="1" type="ORF">FCALED_LOCUS12942</name>
</gene>
<reference evidence="1" key="1">
    <citation type="submission" date="2021-06" db="EMBL/GenBank/DDBJ databases">
        <authorList>
            <person name="Kallberg Y."/>
            <person name="Tangrot J."/>
            <person name="Rosling A."/>
        </authorList>
    </citation>
    <scope>NUCLEOTIDE SEQUENCE</scope>
    <source>
        <strain evidence="1">UK204</strain>
    </source>
</reference>
<comment type="caution">
    <text evidence="1">The sequence shown here is derived from an EMBL/GenBank/DDBJ whole genome shotgun (WGS) entry which is preliminary data.</text>
</comment>
<name>A0A9N9ER30_9GLOM</name>
<evidence type="ECO:0000313" key="2">
    <source>
        <dbReference type="Proteomes" id="UP000789570"/>
    </source>
</evidence>
<feature type="non-terminal residue" evidence="1">
    <location>
        <position position="1"/>
    </location>
</feature>
<dbReference type="AlphaFoldDB" id="A0A9N9ER30"/>
<dbReference type="EMBL" id="CAJVPQ010006903">
    <property type="protein sequence ID" value="CAG8690654.1"/>
    <property type="molecule type" value="Genomic_DNA"/>
</dbReference>
<evidence type="ECO:0000313" key="1">
    <source>
        <dbReference type="EMBL" id="CAG8690654.1"/>
    </source>
</evidence>